<accession>A0A370CI93</accession>
<dbReference type="Gene3D" id="3.30.110.40">
    <property type="entry name" value="TusA-like domain"/>
    <property type="match status" value="1"/>
</dbReference>
<proteinExistence type="inferred from homology"/>
<dbReference type="GO" id="GO:0016740">
    <property type="term" value="F:transferase activity"/>
    <property type="evidence" value="ECO:0007669"/>
    <property type="project" value="UniProtKB-KW"/>
</dbReference>
<name>A0A370CI93_9COXI</name>
<protein>
    <submittedName>
        <fullName evidence="3">Sulfurtransferase TusA family protein</fullName>
    </submittedName>
</protein>
<comment type="caution">
    <text evidence="3">The sequence shown here is derived from an EMBL/GenBank/DDBJ whole genome shotgun (WGS) entry which is preliminary data.</text>
</comment>
<dbReference type="PANTHER" id="PTHR33279:SF6">
    <property type="entry name" value="SULFUR CARRIER PROTEIN YEDF-RELATED"/>
    <property type="match status" value="1"/>
</dbReference>
<evidence type="ECO:0000256" key="1">
    <source>
        <dbReference type="ARBA" id="ARBA00008984"/>
    </source>
</evidence>
<dbReference type="Pfam" id="PF01206">
    <property type="entry name" value="TusA"/>
    <property type="match status" value="1"/>
</dbReference>
<dbReference type="EMBL" id="NMOS02000007">
    <property type="protein sequence ID" value="RDH40571.1"/>
    <property type="molecule type" value="Genomic_DNA"/>
</dbReference>
<reference evidence="3 4" key="1">
    <citation type="journal article" date="2017" name="Int. J. Syst. Evol. Microbiol.">
        <title>Aquarickettsiella crustaci n. gen. n. sp. (Gammaproteobacteria: Legionellales: Coxiellaceae); a bacterial pathogen of the freshwater crustacean: Gammarus fossarum (Malacostraca: Amphipoda).</title>
        <authorList>
            <person name="Bojko J."/>
            <person name="Dunn A.M."/>
            <person name="Stebbing P.D."/>
            <person name="Van Aerle R."/>
            <person name="Bacela-Spychalska K."/>
            <person name="Bean T.P."/>
            <person name="Stentiford G.D."/>
        </authorList>
    </citation>
    <scope>NUCLEOTIDE SEQUENCE [LARGE SCALE GENOMIC DNA]</scope>
    <source>
        <strain evidence="3">RA15029</strain>
    </source>
</reference>
<comment type="similarity">
    <text evidence="1">Belongs to the sulfur carrier protein TusA family.</text>
</comment>
<evidence type="ECO:0000259" key="2">
    <source>
        <dbReference type="Pfam" id="PF01206"/>
    </source>
</evidence>
<evidence type="ECO:0000313" key="4">
    <source>
        <dbReference type="Proteomes" id="UP000226429"/>
    </source>
</evidence>
<organism evidence="3 4">
    <name type="scientific">Candidatus Aquirickettsiella gammari</name>
    <dbReference type="NCBI Taxonomy" id="2016198"/>
    <lineage>
        <taxon>Bacteria</taxon>
        <taxon>Pseudomonadati</taxon>
        <taxon>Pseudomonadota</taxon>
        <taxon>Gammaproteobacteria</taxon>
        <taxon>Legionellales</taxon>
        <taxon>Coxiellaceae</taxon>
        <taxon>Candidatus Aquirickettsiella</taxon>
    </lineage>
</organism>
<evidence type="ECO:0000313" key="3">
    <source>
        <dbReference type="EMBL" id="RDH40571.1"/>
    </source>
</evidence>
<dbReference type="PANTHER" id="PTHR33279">
    <property type="entry name" value="SULFUR CARRIER PROTEIN YEDF-RELATED"/>
    <property type="match status" value="1"/>
</dbReference>
<dbReference type="SUPFAM" id="SSF64307">
    <property type="entry name" value="SirA-like"/>
    <property type="match status" value="1"/>
</dbReference>
<feature type="domain" description="UPF0033" evidence="2">
    <location>
        <begin position="12"/>
        <end position="70"/>
    </location>
</feature>
<reference evidence="3 4" key="2">
    <citation type="journal article" date="2018" name="J. Invertebr. Pathol.">
        <title>'Candidatus Aquirickettsiella gammari' (Gammaproteobacteria: Legionellales: Coxiellaceae): A bacterial pathogen of the freshwater crustacean Gammarus fossarum (Malacostraca: Amphipoda).</title>
        <authorList>
            <person name="Bojko J."/>
            <person name="Dunn A.M."/>
            <person name="Stebbing P.D."/>
            <person name="van Aerle R."/>
            <person name="Bacela-Spychalska K."/>
            <person name="Bean T.P."/>
            <person name="Urrutia A."/>
            <person name="Stentiford G.D."/>
        </authorList>
    </citation>
    <scope>NUCLEOTIDE SEQUENCE [LARGE SCALE GENOMIC DNA]</scope>
    <source>
        <strain evidence="3">RA15029</strain>
    </source>
</reference>
<sequence>MLCKKTNTITTHQLDARRLLCPLPVIKVQEQAKKLKAGDILEIVCTDKGSLSDISAWCRIHGHDLLSSSTQCREIFMIIQIGNPS</sequence>
<dbReference type="InterPro" id="IPR001455">
    <property type="entry name" value="TusA-like"/>
</dbReference>
<dbReference type="CDD" id="cd00291">
    <property type="entry name" value="SirA_YedF_YeeD"/>
    <property type="match status" value="1"/>
</dbReference>
<keyword evidence="4" id="KW-1185">Reference proteome</keyword>
<dbReference type="AlphaFoldDB" id="A0A370CI93"/>
<dbReference type="InterPro" id="IPR036868">
    <property type="entry name" value="TusA-like_sf"/>
</dbReference>
<gene>
    <name evidence="3" type="ORF">CFE62_003505</name>
</gene>
<dbReference type="Proteomes" id="UP000226429">
    <property type="component" value="Unassembled WGS sequence"/>
</dbReference>